<evidence type="ECO:0000259" key="2">
    <source>
        <dbReference type="Pfam" id="PF13632"/>
    </source>
</evidence>
<feature type="transmembrane region" description="Helical" evidence="1">
    <location>
        <begin position="359"/>
        <end position="386"/>
    </location>
</feature>
<dbReference type="Pfam" id="PF13632">
    <property type="entry name" value="Glyco_trans_2_3"/>
    <property type="match status" value="1"/>
</dbReference>
<organism evidence="3 4">
    <name type="scientific">Sphingobium indicum (strain DSM 16412 / CCM 7286 / MTCC 6364 / B90A)</name>
    <dbReference type="NCBI Taxonomy" id="861109"/>
    <lineage>
        <taxon>Bacteria</taxon>
        <taxon>Pseudomonadati</taxon>
        <taxon>Pseudomonadota</taxon>
        <taxon>Alphaproteobacteria</taxon>
        <taxon>Sphingomonadales</taxon>
        <taxon>Sphingomonadaceae</taxon>
        <taxon>Sphingobium</taxon>
    </lineage>
</organism>
<keyword evidence="1" id="KW-0472">Membrane</keyword>
<evidence type="ECO:0000313" key="3">
    <source>
        <dbReference type="EMBL" id="APL94530.1"/>
    </source>
</evidence>
<reference evidence="3 4" key="1">
    <citation type="journal article" date="2012" name="J. Bacteriol.">
        <title>Genome sequence of Sphingobium indicum B90A, a hexachlorocyclohexane-degrading bacterium.</title>
        <authorList>
            <person name="Anand S."/>
            <person name="Sangwan N."/>
            <person name="Lata P."/>
            <person name="Kaur J."/>
            <person name="Dua A."/>
            <person name="Singh A.K."/>
            <person name="Verma M."/>
            <person name="Kaur J."/>
            <person name="Khurana J.P."/>
            <person name="Khurana P."/>
            <person name="Mathur S."/>
            <person name="Lal R."/>
        </authorList>
    </citation>
    <scope>NUCLEOTIDE SEQUENCE [LARGE SCALE GENOMIC DNA]</scope>
    <source>
        <strain evidence="4">DSM 16412 / CCM 7286 / MTCC 6364 / B90A</strain>
    </source>
</reference>
<dbReference type="NCBIfam" id="NF011307">
    <property type="entry name" value="PRK14716.1-5"/>
    <property type="match status" value="1"/>
</dbReference>
<feature type="transmembrane region" description="Helical" evidence="1">
    <location>
        <begin position="406"/>
        <end position="427"/>
    </location>
</feature>
<dbReference type="InterPro" id="IPR001173">
    <property type="entry name" value="Glyco_trans_2-like"/>
</dbReference>
<feature type="domain" description="Glycosyltransferase 2-like" evidence="2">
    <location>
        <begin position="175"/>
        <end position="386"/>
    </location>
</feature>
<dbReference type="AlphaFoldDB" id="A0A1L5BNM2"/>
<protein>
    <recommendedName>
        <fullName evidence="2">Glycosyltransferase 2-like domain-containing protein</fullName>
    </recommendedName>
</protein>
<keyword evidence="1" id="KW-0812">Transmembrane</keyword>
<dbReference type="RefSeq" id="WP_050983540.1">
    <property type="nucleotide sequence ID" value="NZ_CP013070.1"/>
</dbReference>
<accession>A0A1L5BNM2</accession>
<keyword evidence="1" id="KW-1133">Transmembrane helix</keyword>
<proteinExistence type="predicted"/>
<evidence type="ECO:0000256" key="1">
    <source>
        <dbReference type="SAM" id="Phobius"/>
    </source>
</evidence>
<dbReference type="Proteomes" id="UP000004550">
    <property type="component" value="Chromosome"/>
</dbReference>
<evidence type="ECO:0000313" key="4">
    <source>
        <dbReference type="Proteomes" id="UP000004550"/>
    </source>
</evidence>
<dbReference type="Gene3D" id="3.90.550.10">
    <property type="entry name" value="Spore Coat Polysaccharide Biosynthesis Protein SpsA, Chain A"/>
    <property type="match status" value="1"/>
</dbReference>
<dbReference type="KEGG" id="sinb:SIDU_08475"/>
<dbReference type="SUPFAM" id="SSF53448">
    <property type="entry name" value="Nucleotide-diphospho-sugar transferases"/>
    <property type="match status" value="1"/>
</dbReference>
<dbReference type="EMBL" id="CP013070">
    <property type="protein sequence ID" value="APL94530.1"/>
    <property type="molecule type" value="Genomic_DNA"/>
</dbReference>
<dbReference type="InterPro" id="IPR029044">
    <property type="entry name" value="Nucleotide-diphossugar_trans"/>
</dbReference>
<sequence length="476" mass="53489">MVISGDRELHSVGEAIFAVLARVHHEILLFAVVGLAIGGIDDFIIDMVFLCRRLWRKLIIYSRHRRMTTATLPASPRPGRIAIFIPAWQEADVIGPMLDNALGQWGDQDYRIFVGVYPNDRATLDILAPLAAGNDRLILCINERDGPTTKADCLNVAWRAMLREEERTGVRFKAIALHDAEDVVHRDEILLFDLMTDRFQLVQLPVLPLRGHGGWWSRAIANHYCDEFSESHGKFLTVREAMGASMPSAGVACAFERQILERLVNPATGGPFDPESLTEDYEVGLRIGNMGGRGIFVRMRDRDGQLVATKEYFPDNLKGAVRQKARWMVGISLAGWDRMGWHGGPAEWWMRMRDRTAALSAFILFTAYLALLLWGVLLVGSLFTAFPVPNPTPTVEALLWINFGFMIWRMAMRAIFAGLAYGWAFGLGAIPRTLIANIIAMMAARRAVFLYLRSLVGRPLTWDKTQHRFPDLDSPA</sequence>
<gene>
    <name evidence="3" type="ORF">SIDU_08475</name>
</gene>
<name>A0A1L5BNM2_SPHIB</name>
<feature type="transmembrane region" description="Helical" evidence="1">
    <location>
        <begin position="27"/>
        <end position="51"/>
    </location>
</feature>